<organism evidence="2 3">
    <name type="scientific">Tanticharoenia sakaeratensis NBRC 103193</name>
    <dbReference type="NCBI Taxonomy" id="1231623"/>
    <lineage>
        <taxon>Bacteria</taxon>
        <taxon>Pseudomonadati</taxon>
        <taxon>Pseudomonadota</taxon>
        <taxon>Alphaproteobacteria</taxon>
        <taxon>Acetobacterales</taxon>
        <taxon>Acetobacteraceae</taxon>
        <taxon>Tanticharoenia</taxon>
    </lineage>
</organism>
<dbReference type="OrthoDB" id="7375395at2"/>
<protein>
    <recommendedName>
        <fullName evidence="4">DUF3108 domain-containing protein</fullName>
    </recommendedName>
</protein>
<comment type="caution">
    <text evidence="2">The sequence shown here is derived from an EMBL/GenBank/DDBJ whole genome shotgun (WGS) entry which is preliminary data.</text>
</comment>
<evidence type="ECO:0000313" key="2">
    <source>
        <dbReference type="EMBL" id="GAN54924.1"/>
    </source>
</evidence>
<dbReference type="STRING" id="1231623.Tasa_034_008"/>
<dbReference type="AlphaFoldDB" id="A0A0D6MMM9"/>
<dbReference type="EMBL" id="BALE01000034">
    <property type="protein sequence ID" value="GAN54924.1"/>
    <property type="molecule type" value="Genomic_DNA"/>
</dbReference>
<dbReference type="Proteomes" id="UP000032679">
    <property type="component" value="Unassembled WGS sequence"/>
</dbReference>
<name>A0A0D6MMM9_9PROT</name>
<reference evidence="2 3" key="1">
    <citation type="submission" date="2012-10" db="EMBL/GenBank/DDBJ databases">
        <title>Genome sequencing of Tanticharoenia sakaeratensis NBRC 103193.</title>
        <authorList>
            <person name="Azuma Y."/>
            <person name="Hadano H."/>
            <person name="Hirakawa H."/>
            <person name="Matsushita K."/>
        </authorList>
    </citation>
    <scope>NUCLEOTIDE SEQUENCE [LARGE SCALE GENOMIC DNA]</scope>
    <source>
        <strain evidence="2 3">NBRC 103193</strain>
    </source>
</reference>
<feature type="chain" id="PRO_5002308372" description="DUF3108 domain-containing protein" evidence="1">
    <location>
        <begin position="25"/>
        <end position="266"/>
    </location>
</feature>
<gene>
    <name evidence="2" type="ORF">Tasa_034_008</name>
</gene>
<dbReference type="Pfam" id="PF11306">
    <property type="entry name" value="DUF3108"/>
    <property type="match status" value="1"/>
</dbReference>
<sequence>MTSEHGRNALLAIALLSSAPCAYAAPSANAPLEAQYSVFTHGLHVANVVATYQLQPWGYGVTTELQAGGLMSWFLRMNVRSTASGRFDNGQIDPVSYDSSGFSRGANRHIAVQYRGGVPAVTIHTPPETDRDPVPEAQLPHAIDTLSAMALLLDSMEKTGKCDGEAHVFDGIRLTAMQSHGPVQTTVPDDDGEFYHGPALRCDFIGQQIAGFVTHSSHLADMQKARPGAAWFQNLPGIGMVAVRIEFDHPKLGHLIGVLRSPPIQG</sequence>
<feature type="signal peptide" evidence="1">
    <location>
        <begin position="1"/>
        <end position="24"/>
    </location>
</feature>
<dbReference type="RefSeq" id="WP_053053832.1">
    <property type="nucleotide sequence ID" value="NZ_BALE01000034.1"/>
</dbReference>
<proteinExistence type="predicted"/>
<keyword evidence="3" id="KW-1185">Reference proteome</keyword>
<evidence type="ECO:0000256" key="1">
    <source>
        <dbReference type="SAM" id="SignalP"/>
    </source>
</evidence>
<dbReference type="InterPro" id="IPR021457">
    <property type="entry name" value="DUF3108"/>
</dbReference>
<keyword evidence="1" id="KW-0732">Signal</keyword>
<evidence type="ECO:0000313" key="3">
    <source>
        <dbReference type="Proteomes" id="UP000032679"/>
    </source>
</evidence>
<accession>A0A0D6MMM9</accession>
<evidence type="ECO:0008006" key="4">
    <source>
        <dbReference type="Google" id="ProtNLM"/>
    </source>
</evidence>